<proteinExistence type="predicted"/>
<evidence type="ECO:0000313" key="3">
    <source>
        <dbReference type="RefSeq" id="XP_024871932.1"/>
    </source>
</evidence>
<dbReference type="SUPFAM" id="SSF56219">
    <property type="entry name" value="DNase I-like"/>
    <property type="match status" value="1"/>
</dbReference>
<dbReference type="AlphaFoldDB" id="A0A6J1PQA6"/>
<feature type="domain" description="Endonuclease/exonuclease/phosphatase" evidence="1">
    <location>
        <begin position="81"/>
        <end position="196"/>
    </location>
</feature>
<keyword evidence="2" id="KW-1185">Reference proteome</keyword>
<dbReference type="InterPro" id="IPR036691">
    <property type="entry name" value="Endo/exonu/phosph_ase_sf"/>
</dbReference>
<dbReference type="InterPro" id="IPR005135">
    <property type="entry name" value="Endo/exonuclease/phosphatase"/>
</dbReference>
<evidence type="ECO:0000259" key="1">
    <source>
        <dbReference type="Pfam" id="PF14529"/>
    </source>
</evidence>
<dbReference type="Proteomes" id="UP000504618">
    <property type="component" value="Unplaced"/>
</dbReference>
<dbReference type="GeneID" id="112454665"/>
<organism evidence="2 3">
    <name type="scientific">Temnothorax curvispinosus</name>
    <dbReference type="NCBI Taxonomy" id="300111"/>
    <lineage>
        <taxon>Eukaryota</taxon>
        <taxon>Metazoa</taxon>
        <taxon>Ecdysozoa</taxon>
        <taxon>Arthropoda</taxon>
        <taxon>Hexapoda</taxon>
        <taxon>Insecta</taxon>
        <taxon>Pterygota</taxon>
        <taxon>Neoptera</taxon>
        <taxon>Endopterygota</taxon>
        <taxon>Hymenoptera</taxon>
        <taxon>Apocrita</taxon>
        <taxon>Aculeata</taxon>
        <taxon>Formicoidea</taxon>
        <taxon>Formicidae</taxon>
        <taxon>Myrmicinae</taxon>
        <taxon>Temnothorax</taxon>
    </lineage>
</organism>
<dbReference type="PANTHER" id="PTHR33273:SF4">
    <property type="entry name" value="ENDONUCLEASE_EXONUCLEASE_PHOSPHATASE DOMAIN-CONTAINING PROTEIN"/>
    <property type="match status" value="1"/>
</dbReference>
<sequence length="477" mass="54674">MLFMTEKNVDVALVQEPWLAKDRVRGLRTKEYTLLHSQTAGKKRACIVAKRSLKLTLLTQYSTNDLTVATCESQGNMKLLLASAYMPYDEAEPPPEAVQNLVLVARKQGRQLVIGCDANGHHIQWGSKDINERGESIMDFILTNNLTVCNRGNMPTFVNKVREKVIDLTLTTGEEGLIVEDWRVSLKRSISDHRRILFRINRAAPTSKPFRNPKRTNWEMFSELVEGYGNGGPEFQMSKYPSIEGIEALVNELEVALIKAFKKSCLVSRSRKATKPWWNGELRQLRTETRKLYNNAKRDKTKESWDIYKTSFNEFKYKIREAKWESFKEFSESLMDTSEAARFRKVLSKDPAIPSNIMKPDGSWTESNNETLELLMNTHFPGCGNIDYNDVRKDDFHRRGDLMTPAERETRAKMIVTEERVLWAVHSFDPYKSAGPDGILPIMLQKSLNSIIGMLRGMSCIRLHTEKMERGKGGVHN</sequence>
<evidence type="ECO:0000313" key="2">
    <source>
        <dbReference type="Proteomes" id="UP000504618"/>
    </source>
</evidence>
<dbReference type="GO" id="GO:0003824">
    <property type="term" value="F:catalytic activity"/>
    <property type="evidence" value="ECO:0007669"/>
    <property type="project" value="InterPro"/>
</dbReference>
<gene>
    <name evidence="3" type="primary">LOC112454665</name>
</gene>
<reference evidence="3" key="1">
    <citation type="submission" date="2025-08" db="UniProtKB">
        <authorList>
            <consortium name="RefSeq"/>
        </authorList>
    </citation>
    <scope>IDENTIFICATION</scope>
    <source>
        <tissue evidence="3">Whole body</tissue>
    </source>
</reference>
<accession>A0A6J1PQA6</accession>
<dbReference type="Gene3D" id="3.60.10.10">
    <property type="entry name" value="Endonuclease/exonuclease/phosphatase"/>
    <property type="match status" value="1"/>
</dbReference>
<dbReference type="RefSeq" id="XP_024871932.1">
    <property type="nucleotide sequence ID" value="XM_025016164.1"/>
</dbReference>
<dbReference type="Pfam" id="PF14529">
    <property type="entry name" value="Exo_endo_phos_2"/>
    <property type="match status" value="1"/>
</dbReference>
<dbReference type="PANTHER" id="PTHR33273">
    <property type="entry name" value="DOMAIN-CONTAINING PROTEIN, PUTATIVE-RELATED"/>
    <property type="match status" value="1"/>
</dbReference>
<dbReference type="OrthoDB" id="7617207at2759"/>
<name>A0A6J1PQA6_9HYME</name>
<protein>
    <submittedName>
        <fullName evidence="3">Uncharacterized protein LOC112454665</fullName>
    </submittedName>
</protein>